<feature type="domain" description="Membrane insertase YidC/Oxa/ALB C-terminal" evidence="12">
    <location>
        <begin position="147"/>
        <end position="336"/>
    </location>
</feature>
<evidence type="ECO:0000256" key="10">
    <source>
        <dbReference type="SAM" id="MobiDB-lite"/>
    </source>
</evidence>
<dbReference type="Pfam" id="PF02096">
    <property type="entry name" value="60KD_IMP"/>
    <property type="match status" value="1"/>
</dbReference>
<dbReference type="PRINTS" id="PR00701">
    <property type="entry name" value="60KDINNERMP"/>
</dbReference>
<evidence type="ECO:0000313" key="13">
    <source>
        <dbReference type="Proteomes" id="UP000694844"/>
    </source>
</evidence>
<feature type="transmembrane region" description="Helical" evidence="11">
    <location>
        <begin position="224"/>
        <end position="245"/>
    </location>
</feature>
<reference evidence="14" key="1">
    <citation type="submission" date="2025-08" db="UniProtKB">
        <authorList>
            <consortium name="RefSeq"/>
        </authorList>
    </citation>
    <scope>IDENTIFICATION</scope>
    <source>
        <tissue evidence="14">Whole sample</tissue>
    </source>
</reference>
<feature type="transmembrane region" description="Helical" evidence="11">
    <location>
        <begin position="300"/>
        <end position="324"/>
    </location>
</feature>
<protein>
    <submittedName>
        <fullName evidence="14">Mitochondrial inner membrane protein OXA1L-like</fullName>
    </submittedName>
</protein>
<keyword evidence="6 11" id="KW-1133">Transmembrane helix</keyword>
<evidence type="ECO:0000313" key="14">
    <source>
        <dbReference type="RefSeq" id="XP_022336377.1"/>
    </source>
</evidence>
<evidence type="ECO:0000256" key="6">
    <source>
        <dbReference type="ARBA" id="ARBA00022989"/>
    </source>
</evidence>
<evidence type="ECO:0000256" key="2">
    <source>
        <dbReference type="ARBA" id="ARBA00009877"/>
    </source>
</evidence>
<evidence type="ECO:0000259" key="12">
    <source>
        <dbReference type="Pfam" id="PF02096"/>
    </source>
</evidence>
<dbReference type="RefSeq" id="XP_022336377.1">
    <property type="nucleotide sequence ID" value="XM_022480669.1"/>
</dbReference>
<dbReference type="InterPro" id="IPR028055">
    <property type="entry name" value="YidC/Oxa/ALB_C"/>
</dbReference>
<dbReference type="OrthoDB" id="2148490at2759"/>
<dbReference type="PANTHER" id="PTHR12428">
    <property type="entry name" value="OXA1"/>
    <property type="match status" value="1"/>
</dbReference>
<evidence type="ECO:0000256" key="11">
    <source>
        <dbReference type="SAM" id="Phobius"/>
    </source>
</evidence>
<accession>A0A8B8E6X5</accession>
<dbReference type="InterPro" id="IPR001708">
    <property type="entry name" value="YidC/ALB3/OXA1/COX18"/>
</dbReference>
<dbReference type="AlphaFoldDB" id="A0A8B8E6X5"/>
<keyword evidence="3 9" id="KW-0812">Transmembrane</keyword>
<keyword evidence="13" id="KW-1185">Reference proteome</keyword>
<comment type="similarity">
    <text evidence="2 9">Belongs to the OXA1/ALB3/YidC family.</text>
</comment>
<feature type="transmembrane region" description="Helical" evidence="11">
    <location>
        <begin position="269"/>
        <end position="288"/>
    </location>
</feature>
<evidence type="ECO:0000256" key="1">
    <source>
        <dbReference type="ARBA" id="ARBA00004448"/>
    </source>
</evidence>
<proteinExistence type="inferred from homology"/>
<comment type="subcellular location">
    <subcellularLocation>
        <location evidence="9">Membrane</location>
        <topology evidence="9">Multi-pass membrane protein</topology>
    </subcellularLocation>
    <subcellularLocation>
        <location evidence="1">Mitochondrion inner membrane</location>
        <topology evidence="1">Multi-pass membrane protein</topology>
    </subcellularLocation>
</comment>
<evidence type="ECO:0000256" key="3">
    <source>
        <dbReference type="ARBA" id="ARBA00022692"/>
    </source>
</evidence>
<name>A0A8B8E6X5_CRAVI</name>
<dbReference type="GeneID" id="111132820"/>
<dbReference type="CDD" id="cd20069">
    <property type="entry name" value="5TM_Oxa1-like"/>
    <property type="match status" value="1"/>
</dbReference>
<dbReference type="PANTHER" id="PTHR12428:SF66">
    <property type="entry name" value="MITOCHONDRIAL INNER MEMBRANE PROTEIN OXA1L"/>
    <property type="match status" value="1"/>
</dbReference>
<dbReference type="Proteomes" id="UP000694844">
    <property type="component" value="Chromosome 5"/>
</dbReference>
<dbReference type="GO" id="GO:0032977">
    <property type="term" value="F:membrane insertase activity"/>
    <property type="evidence" value="ECO:0007669"/>
    <property type="project" value="InterPro"/>
</dbReference>
<dbReference type="GO" id="GO:0005743">
    <property type="term" value="C:mitochondrial inner membrane"/>
    <property type="evidence" value="ECO:0007669"/>
    <property type="project" value="UniProtKB-SubCell"/>
</dbReference>
<dbReference type="GO" id="GO:0032979">
    <property type="term" value="P:protein insertion into mitochondrial inner membrane from matrix"/>
    <property type="evidence" value="ECO:0007669"/>
    <property type="project" value="TreeGrafter"/>
</dbReference>
<feature type="region of interest" description="Disordered" evidence="10">
    <location>
        <begin position="405"/>
        <end position="429"/>
    </location>
</feature>
<organism evidence="13 14">
    <name type="scientific">Crassostrea virginica</name>
    <name type="common">Eastern oyster</name>
    <dbReference type="NCBI Taxonomy" id="6565"/>
    <lineage>
        <taxon>Eukaryota</taxon>
        <taxon>Metazoa</taxon>
        <taxon>Spiralia</taxon>
        <taxon>Lophotrochozoa</taxon>
        <taxon>Mollusca</taxon>
        <taxon>Bivalvia</taxon>
        <taxon>Autobranchia</taxon>
        <taxon>Pteriomorphia</taxon>
        <taxon>Ostreida</taxon>
        <taxon>Ostreoidea</taxon>
        <taxon>Ostreidae</taxon>
        <taxon>Crassostrea</taxon>
    </lineage>
</organism>
<evidence type="ECO:0000256" key="8">
    <source>
        <dbReference type="ARBA" id="ARBA00023136"/>
    </source>
</evidence>
<sequence>MAMNRSLHCIFRHASNPHVIGASPFTKVTFHRYYSVHHCQNQPRFDILKKNWKTARCTSTLILARAKSTTGVDEILSKAASEISKDSSIIKDVVDLGKFKPELTDVASSLNALGEESLKSLGLAKFTPVGLIQQVLELIHVNLDISWFGSIVIYTVLLRLILFPIYVMSRRAMTKFMNHQENTTTMTEKIRRAQLRGDNLLVQEYKAELREYKTKHGIQAYKQFMPLGVQAAVFLPTLLALRGMAELPVESMKSGGILWFTDLTLTDPYYGLPLLTSITLMTIVKIGAENPNTTDIAKKIGIGFSGIAFLFMMNFPAALGSYWVTSNLFSLFQAFLFSIKPIQKFLGIPDPIRPENPKAKENKSFREAFREIKEESARKSKLTNEEALRDFERIHAIEMEKAGKGPVPVTYKYNPKLKRKQKDRESLKL</sequence>
<keyword evidence="4" id="KW-0999">Mitochondrion inner membrane</keyword>
<evidence type="ECO:0000256" key="7">
    <source>
        <dbReference type="ARBA" id="ARBA00023128"/>
    </source>
</evidence>
<evidence type="ECO:0000256" key="4">
    <source>
        <dbReference type="ARBA" id="ARBA00022792"/>
    </source>
</evidence>
<gene>
    <name evidence="14" type="primary">LOC111132820</name>
</gene>
<keyword evidence="7" id="KW-0496">Mitochondrion</keyword>
<dbReference type="KEGG" id="cvn:111132820"/>
<feature type="transmembrane region" description="Helical" evidence="11">
    <location>
        <begin position="145"/>
        <end position="167"/>
    </location>
</feature>
<evidence type="ECO:0000256" key="9">
    <source>
        <dbReference type="RuleBase" id="RU003945"/>
    </source>
</evidence>
<evidence type="ECO:0000256" key="5">
    <source>
        <dbReference type="ARBA" id="ARBA00022946"/>
    </source>
</evidence>
<keyword evidence="8 11" id="KW-0472">Membrane</keyword>
<keyword evidence="5" id="KW-0809">Transit peptide</keyword>